<dbReference type="Proteomes" id="UP000005222">
    <property type="component" value="Chromosome G"/>
</dbReference>
<evidence type="ECO:0000256" key="1">
    <source>
        <dbReference type="RuleBase" id="RU000383"/>
    </source>
</evidence>
<dbReference type="OrthoDB" id="25002at2759"/>
<dbReference type="EMBL" id="FO082052">
    <property type="protein sequence ID" value="CCE81279.1"/>
    <property type="molecule type" value="Genomic_DNA"/>
</dbReference>
<keyword evidence="6" id="KW-1185">Reference proteome</keyword>
<gene>
    <name evidence="5" type="primary">Piso0_003631</name>
    <name evidence="4" type="ORF">GNLVRS01_PISO0G16572g</name>
    <name evidence="5" type="ORF">GNLVRS01_PISO0H16573g</name>
</gene>
<feature type="domain" description="Cyclin-like" evidence="3">
    <location>
        <begin position="61"/>
        <end position="158"/>
    </location>
</feature>
<dbReference type="AlphaFoldDB" id="G8YGG2"/>
<proteinExistence type="inferred from homology"/>
<sequence length="307" mass="35377">MNPNGHENGRSRSSGLTTDRSDRPVTQNTWIFTEDAFLNYSPSRKQLTLDQELKTRESIHSFLVKLGTTLKVDGRTILAATIYVNRFYVRYPITTSKYYVASAALAISCKLNDNYRPPDKIALSACILRNPDKNVDPHSDLFWTWRDQLLYREELILKNLNFDLNLTLPYELRDEIINNLEKEDGSIFYEKKQEILKNTISFIELLSSLPVSVAYDMRIIFGAMLIVNIHEARHKLELDATEGLYVPKNVLEEILGVDVALCYQCYKYIMLLLKRSASGDPKYISHRNTARLVPTLDEHTFTDSVSR</sequence>
<dbReference type="eggNOG" id="KOG0834">
    <property type="taxonomic scope" value="Eukaryota"/>
</dbReference>
<dbReference type="Pfam" id="PF00134">
    <property type="entry name" value="Cyclin_N"/>
    <property type="match status" value="1"/>
</dbReference>
<feature type="region of interest" description="Disordered" evidence="2">
    <location>
        <begin position="1"/>
        <end position="22"/>
    </location>
</feature>
<dbReference type="Gene3D" id="1.10.472.10">
    <property type="entry name" value="Cyclin-like"/>
    <property type="match status" value="1"/>
</dbReference>
<dbReference type="SUPFAM" id="SSF47954">
    <property type="entry name" value="Cyclin-like"/>
    <property type="match status" value="1"/>
</dbReference>
<dbReference type="InParanoid" id="G8YGG2"/>
<accession>G8YGG2</accession>
<evidence type="ECO:0000313" key="5">
    <source>
        <dbReference type="EMBL" id="CCE81279.1"/>
    </source>
</evidence>
<dbReference type="GO" id="GO:0016538">
    <property type="term" value="F:cyclin-dependent protein serine/threonine kinase regulator activity"/>
    <property type="evidence" value="ECO:0007669"/>
    <property type="project" value="InterPro"/>
</dbReference>
<reference evidence="6" key="2">
    <citation type="journal article" date="2012" name="G3 (Bethesda)">
        <title>Pichia sorbitophila, an interspecies yeast hybrid reveals early steps of genome resolution following polyploidization.</title>
        <authorList>
            <person name="Leh Louis V."/>
            <person name="Despons L."/>
            <person name="Friedrich A."/>
            <person name="Martin T."/>
            <person name="Durrens P."/>
            <person name="Casaregola S."/>
            <person name="Neuveglise C."/>
            <person name="Fairhead C."/>
            <person name="Marck C."/>
            <person name="Cruz J.A."/>
            <person name="Straub M.L."/>
            <person name="Kugler V."/>
            <person name="Sacerdot C."/>
            <person name="Uzunov Z."/>
            <person name="Thierry A."/>
            <person name="Weiss S."/>
            <person name="Bleykasten C."/>
            <person name="De Montigny J."/>
            <person name="Jacques N."/>
            <person name="Jung P."/>
            <person name="Lemaire M."/>
            <person name="Mallet S."/>
            <person name="Morel G."/>
            <person name="Richard G.F."/>
            <person name="Sarkar A."/>
            <person name="Savel G."/>
            <person name="Schacherer J."/>
            <person name="Seret M.L."/>
            <person name="Talla E."/>
            <person name="Samson G."/>
            <person name="Jubin C."/>
            <person name="Poulain J."/>
            <person name="Vacherie B."/>
            <person name="Barbe V."/>
            <person name="Pelletier E."/>
            <person name="Sherman D.J."/>
            <person name="Westhof E."/>
            <person name="Weissenbach J."/>
            <person name="Baret P.V."/>
            <person name="Wincker P."/>
            <person name="Gaillardin C."/>
            <person name="Dujon B."/>
            <person name="Souciet J.L."/>
        </authorList>
    </citation>
    <scope>NUCLEOTIDE SEQUENCE [LARGE SCALE GENOMIC DNA]</scope>
    <source>
        <strain evidence="6">ATCC MYA-4447 / BCRC 22081 / CBS 7064 / NBRC 10061 / NRRL Y-12695</strain>
    </source>
</reference>
<dbReference type="HOGENOM" id="CLU_039185_0_0_1"/>
<protein>
    <submittedName>
        <fullName evidence="5">Piso0_003631 protein</fullName>
    </submittedName>
</protein>
<reference evidence="5" key="1">
    <citation type="submission" date="2011-10" db="EMBL/GenBank/DDBJ databases">
        <authorList>
            <person name="Genoscope - CEA"/>
        </authorList>
    </citation>
    <scope>NUCLEOTIDE SEQUENCE</scope>
</reference>
<comment type="similarity">
    <text evidence="1">Belongs to the cyclin family.</text>
</comment>
<dbReference type="SMART" id="SM00385">
    <property type="entry name" value="CYCLIN"/>
    <property type="match status" value="1"/>
</dbReference>
<dbReference type="InterPro" id="IPR013763">
    <property type="entry name" value="Cyclin-like_dom"/>
</dbReference>
<evidence type="ECO:0000313" key="6">
    <source>
        <dbReference type="Proteomes" id="UP000005222"/>
    </source>
</evidence>
<dbReference type="InterPro" id="IPR043198">
    <property type="entry name" value="Cyclin/Ssn8"/>
</dbReference>
<dbReference type="EMBL" id="FO082053">
    <property type="protein sequence ID" value="CCE80514.1"/>
    <property type="molecule type" value="Genomic_DNA"/>
</dbReference>
<dbReference type="FunCoup" id="G8YGG2">
    <property type="interactions" value="209"/>
</dbReference>
<dbReference type="InterPro" id="IPR036915">
    <property type="entry name" value="Cyclin-like_sf"/>
</dbReference>
<organism evidence="5 6">
    <name type="scientific">Pichia sorbitophila (strain ATCC MYA-4447 / BCRC 22081 / CBS 7064 / NBRC 10061 / NRRL Y-12695)</name>
    <name type="common">Hybrid yeast</name>
    <dbReference type="NCBI Taxonomy" id="559304"/>
    <lineage>
        <taxon>Eukaryota</taxon>
        <taxon>Fungi</taxon>
        <taxon>Dikarya</taxon>
        <taxon>Ascomycota</taxon>
        <taxon>Saccharomycotina</taxon>
        <taxon>Pichiomycetes</taxon>
        <taxon>Debaryomycetaceae</taxon>
        <taxon>Millerozyma</taxon>
    </lineage>
</organism>
<dbReference type="InterPro" id="IPR006671">
    <property type="entry name" value="Cyclin_N"/>
</dbReference>
<evidence type="ECO:0000259" key="3">
    <source>
        <dbReference type="SMART" id="SM00385"/>
    </source>
</evidence>
<dbReference type="STRING" id="559304.G8YGG2"/>
<evidence type="ECO:0000256" key="2">
    <source>
        <dbReference type="SAM" id="MobiDB-lite"/>
    </source>
</evidence>
<dbReference type="GO" id="GO:0006357">
    <property type="term" value="P:regulation of transcription by RNA polymerase II"/>
    <property type="evidence" value="ECO:0007669"/>
    <property type="project" value="InterPro"/>
</dbReference>
<dbReference type="Proteomes" id="UP000005222">
    <property type="component" value="Chromosome H"/>
</dbReference>
<dbReference type="PANTHER" id="PTHR10026">
    <property type="entry name" value="CYCLIN"/>
    <property type="match status" value="1"/>
</dbReference>
<evidence type="ECO:0000313" key="4">
    <source>
        <dbReference type="EMBL" id="CCE80514.1"/>
    </source>
</evidence>
<name>G8YGG2_PICSO</name>
<keyword evidence="1" id="KW-0195">Cyclin</keyword>